<evidence type="ECO:0000259" key="1">
    <source>
        <dbReference type="Pfam" id="PF20947"/>
    </source>
</evidence>
<gene>
    <name evidence="2" type="ORF">ACFSJS_27980</name>
</gene>
<evidence type="ECO:0000313" key="3">
    <source>
        <dbReference type="Proteomes" id="UP001597365"/>
    </source>
</evidence>
<reference evidence="3" key="1">
    <citation type="journal article" date="2019" name="Int. J. Syst. Evol. Microbiol.">
        <title>The Global Catalogue of Microorganisms (GCM) 10K type strain sequencing project: providing services to taxonomists for standard genome sequencing and annotation.</title>
        <authorList>
            <consortium name="The Broad Institute Genomics Platform"/>
            <consortium name="The Broad Institute Genome Sequencing Center for Infectious Disease"/>
            <person name="Wu L."/>
            <person name="Ma J."/>
        </authorList>
    </citation>
    <scope>NUCLEOTIDE SEQUENCE [LARGE SCALE GENOMIC DNA]</scope>
    <source>
        <strain evidence="3">CGMCC 4.7455</strain>
    </source>
</reference>
<evidence type="ECO:0000313" key="2">
    <source>
        <dbReference type="EMBL" id="MFD1833439.1"/>
    </source>
</evidence>
<dbReference type="InterPro" id="IPR049106">
    <property type="entry name" value="Flu_PB2_N"/>
</dbReference>
<accession>A0ABW4PT76</accession>
<dbReference type="EMBL" id="JBHUFU010000060">
    <property type="protein sequence ID" value="MFD1833439.1"/>
    <property type="molecule type" value="Genomic_DNA"/>
</dbReference>
<feature type="domain" description="Influenza RNA polymerase PB2 N-terminal region" evidence="1">
    <location>
        <begin position="1"/>
        <end position="36"/>
    </location>
</feature>
<dbReference type="Proteomes" id="UP001597365">
    <property type="component" value="Unassembled WGS sequence"/>
</dbReference>
<keyword evidence="3" id="KW-1185">Reference proteome</keyword>
<organism evidence="2 3">
    <name type="scientific">Streptomyces desertarenae</name>
    <dbReference type="NCBI Taxonomy" id="2666184"/>
    <lineage>
        <taxon>Bacteria</taxon>
        <taxon>Bacillati</taxon>
        <taxon>Actinomycetota</taxon>
        <taxon>Actinomycetes</taxon>
        <taxon>Kitasatosporales</taxon>
        <taxon>Streptomycetaceae</taxon>
        <taxon>Streptomyces</taxon>
    </lineage>
</organism>
<dbReference type="RefSeq" id="WP_380905299.1">
    <property type="nucleotide sequence ID" value="NZ_JBHUFU010000060.1"/>
</dbReference>
<comment type="caution">
    <text evidence="2">The sequence shown here is derived from an EMBL/GenBank/DDBJ whole genome shotgun (WGS) entry which is preliminary data.</text>
</comment>
<name>A0ABW4PT76_9ACTN</name>
<dbReference type="Pfam" id="PF20947">
    <property type="entry name" value="Flu_PB2_1st"/>
    <property type="match status" value="1"/>
</dbReference>
<proteinExistence type="predicted"/>
<sequence length="90" mass="10676">MERIKELRDLMSQSRTREILTKTTVDHMAIIKKYTSGRQEKNPALRMKWMPNIVKPHGIEGISDSGQRRQEIWSSIEHQRIEQSCERREG</sequence>
<protein>
    <recommendedName>
        <fullName evidence="1">Influenza RNA polymerase PB2 N-terminal region domain-containing protein</fullName>
    </recommendedName>
</protein>